<proteinExistence type="predicted"/>
<dbReference type="InterPro" id="IPR001173">
    <property type="entry name" value="Glyco_trans_2-like"/>
</dbReference>
<accession>A0A1M5NCQ8</accession>
<evidence type="ECO:0000313" key="3">
    <source>
        <dbReference type="Proteomes" id="UP000184212"/>
    </source>
</evidence>
<evidence type="ECO:0000259" key="1">
    <source>
        <dbReference type="Pfam" id="PF00535"/>
    </source>
</evidence>
<dbReference type="Proteomes" id="UP000184212">
    <property type="component" value="Unassembled WGS sequence"/>
</dbReference>
<name>A0A1M5NCQ8_9BACT</name>
<dbReference type="AlphaFoldDB" id="A0A1M5NCQ8"/>
<dbReference type="OrthoDB" id="6307329at2"/>
<dbReference type="PANTHER" id="PTHR22916:SF3">
    <property type="entry name" value="UDP-GLCNAC:BETAGAL BETA-1,3-N-ACETYLGLUCOSAMINYLTRANSFERASE-LIKE PROTEIN 1"/>
    <property type="match status" value="1"/>
</dbReference>
<dbReference type="STRING" id="947013.SAMN04488109_2249"/>
<dbReference type="EMBL" id="FQWQ01000001">
    <property type="protein sequence ID" value="SHG87245.1"/>
    <property type="molecule type" value="Genomic_DNA"/>
</dbReference>
<dbReference type="Gene3D" id="3.90.550.10">
    <property type="entry name" value="Spore Coat Polysaccharide Biosynthesis Protein SpsA, Chain A"/>
    <property type="match status" value="1"/>
</dbReference>
<keyword evidence="3" id="KW-1185">Reference proteome</keyword>
<dbReference type="Pfam" id="PF00535">
    <property type="entry name" value="Glycos_transf_2"/>
    <property type="match status" value="1"/>
</dbReference>
<organism evidence="2 3">
    <name type="scientific">Chryseolinea serpens</name>
    <dbReference type="NCBI Taxonomy" id="947013"/>
    <lineage>
        <taxon>Bacteria</taxon>
        <taxon>Pseudomonadati</taxon>
        <taxon>Bacteroidota</taxon>
        <taxon>Cytophagia</taxon>
        <taxon>Cytophagales</taxon>
        <taxon>Fulvivirgaceae</taxon>
        <taxon>Chryseolinea</taxon>
    </lineage>
</organism>
<dbReference type="SUPFAM" id="SSF53448">
    <property type="entry name" value="Nucleotide-diphospho-sugar transferases"/>
    <property type="match status" value="1"/>
</dbReference>
<reference evidence="2 3" key="1">
    <citation type="submission" date="2016-11" db="EMBL/GenBank/DDBJ databases">
        <authorList>
            <person name="Jaros S."/>
            <person name="Januszkiewicz K."/>
            <person name="Wedrychowicz H."/>
        </authorList>
    </citation>
    <scope>NUCLEOTIDE SEQUENCE [LARGE SCALE GENOMIC DNA]</scope>
    <source>
        <strain evidence="2 3">DSM 24574</strain>
    </source>
</reference>
<dbReference type="CDD" id="cd00761">
    <property type="entry name" value="Glyco_tranf_GTA_type"/>
    <property type="match status" value="1"/>
</dbReference>
<dbReference type="InterPro" id="IPR029044">
    <property type="entry name" value="Nucleotide-diphossugar_trans"/>
</dbReference>
<protein>
    <submittedName>
        <fullName evidence="2">Glycosyltransferase involved in cell wall bisynthesis</fullName>
    </submittedName>
</protein>
<feature type="domain" description="Glycosyltransferase 2-like" evidence="1">
    <location>
        <begin position="7"/>
        <end position="107"/>
    </location>
</feature>
<dbReference type="GO" id="GO:0016758">
    <property type="term" value="F:hexosyltransferase activity"/>
    <property type="evidence" value="ECO:0007669"/>
    <property type="project" value="UniProtKB-ARBA"/>
</dbReference>
<gene>
    <name evidence="2" type="ORF">SAMN04488109_2249</name>
</gene>
<dbReference type="PANTHER" id="PTHR22916">
    <property type="entry name" value="GLYCOSYLTRANSFERASE"/>
    <property type="match status" value="1"/>
</dbReference>
<evidence type="ECO:0000313" key="2">
    <source>
        <dbReference type="EMBL" id="SHG87245.1"/>
    </source>
</evidence>
<keyword evidence="2" id="KW-0808">Transferase</keyword>
<dbReference type="RefSeq" id="WP_073133679.1">
    <property type="nucleotide sequence ID" value="NZ_FQWQ01000001.1"/>
</dbReference>
<sequence>MPDIFFSIVIPTYNRADYIRKTVESLLRQDATAYEIIVVDDGSTDNTEDVLAHIKSDKVSYHKKANAERGAARNYGARLAKGTYINFFDSDDVAYPNHLSEAHKAIASLHQPEVIHLGYDVKDPEGKLLRTANTFPPTINDALIDGNHLSCNAVFVRRDIAAQWPFSENRLLSASEDYALWLKLASRYDIRCWNVVTSTVVNHELRSVLTINLEKFLQRMEILCQELKADEAFLKRYGSRWNTFRSYRDIYIALHLAMARYPKRKSIGYLWQAALLRPQVILTRRFMAALKNVLV</sequence>